<evidence type="ECO:0000256" key="1">
    <source>
        <dbReference type="SAM" id="MobiDB-lite"/>
    </source>
</evidence>
<evidence type="ECO:0000313" key="2">
    <source>
        <dbReference type="EMBL" id="GBP65480.1"/>
    </source>
</evidence>
<reference evidence="2 3" key="1">
    <citation type="journal article" date="2019" name="Commun. Biol.">
        <title>The bagworm genome reveals a unique fibroin gene that provides high tensile strength.</title>
        <authorList>
            <person name="Kono N."/>
            <person name="Nakamura H."/>
            <person name="Ohtoshi R."/>
            <person name="Tomita M."/>
            <person name="Numata K."/>
            <person name="Arakawa K."/>
        </authorList>
    </citation>
    <scope>NUCLEOTIDE SEQUENCE [LARGE SCALE GENOMIC DNA]</scope>
</reference>
<name>A0A4C1XQP6_EUMVA</name>
<proteinExistence type="predicted"/>
<dbReference type="EMBL" id="BGZK01000930">
    <property type="protein sequence ID" value="GBP65480.1"/>
    <property type="molecule type" value="Genomic_DNA"/>
</dbReference>
<organism evidence="2 3">
    <name type="scientific">Eumeta variegata</name>
    <name type="common">Bagworm moth</name>
    <name type="synonym">Eumeta japonica</name>
    <dbReference type="NCBI Taxonomy" id="151549"/>
    <lineage>
        <taxon>Eukaryota</taxon>
        <taxon>Metazoa</taxon>
        <taxon>Ecdysozoa</taxon>
        <taxon>Arthropoda</taxon>
        <taxon>Hexapoda</taxon>
        <taxon>Insecta</taxon>
        <taxon>Pterygota</taxon>
        <taxon>Neoptera</taxon>
        <taxon>Endopterygota</taxon>
        <taxon>Lepidoptera</taxon>
        <taxon>Glossata</taxon>
        <taxon>Ditrysia</taxon>
        <taxon>Tineoidea</taxon>
        <taxon>Psychidae</taxon>
        <taxon>Oiketicinae</taxon>
        <taxon>Eumeta</taxon>
    </lineage>
</organism>
<dbReference type="Proteomes" id="UP000299102">
    <property type="component" value="Unassembled WGS sequence"/>
</dbReference>
<protein>
    <submittedName>
        <fullName evidence="2">Uncharacterized protein</fullName>
    </submittedName>
</protein>
<comment type="caution">
    <text evidence="2">The sequence shown here is derived from an EMBL/GenBank/DDBJ whole genome shotgun (WGS) entry which is preliminary data.</text>
</comment>
<gene>
    <name evidence="2" type="ORF">EVAR_38818_1</name>
</gene>
<feature type="region of interest" description="Disordered" evidence="1">
    <location>
        <begin position="52"/>
        <end position="74"/>
    </location>
</feature>
<evidence type="ECO:0000313" key="3">
    <source>
        <dbReference type="Proteomes" id="UP000299102"/>
    </source>
</evidence>
<keyword evidence="3" id="KW-1185">Reference proteome</keyword>
<accession>A0A4C1XQP6</accession>
<sequence>MPRARHLPSKYQDGMVKVNLTLEYSRCRRFSAKDATQRNYWFVFKQNGPPASTDELIENRSSTEDQGGIIRSRPTLNRHRRLKFQDPRNEMTKTRHNNNMPVFRSYSCIGFITLQPFNFGSKTLDVEPSALA</sequence>
<dbReference type="AlphaFoldDB" id="A0A4C1XQP6"/>